<dbReference type="EC" id="1.3.5.1" evidence="4"/>
<keyword evidence="11" id="KW-0411">Iron-sulfur</keyword>
<dbReference type="PANTHER" id="PTHR11921:SF29">
    <property type="entry name" value="SUCCINATE DEHYDROGENASE [UBIQUINONE] IRON-SULFUR SUBUNIT, MITOCHONDRIAL"/>
    <property type="match status" value="1"/>
</dbReference>
<evidence type="ECO:0000313" key="16">
    <source>
        <dbReference type="EMBL" id="MBB4734581.1"/>
    </source>
</evidence>
<evidence type="ECO:0000256" key="5">
    <source>
        <dbReference type="ARBA" id="ARBA00022485"/>
    </source>
</evidence>
<dbReference type="GO" id="GO:0051538">
    <property type="term" value="F:3 iron, 4 sulfur cluster binding"/>
    <property type="evidence" value="ECO:0007669"/>
    <property type="project" value="UniProtKB-KW"/>
</dbReference>
<dbReference type="PROSITE" id="PS00198">
    <property type="entry name" value="4FE4S_FER_1"/>
    <property type="match status" value="1"/>
</dbReference>
<dbReference type="InterPro" id="IPR025192">
    <property type="entry name" value="Succ_DH/fum_Rdtase_N"/>
</dbReference>
<dbReference type="InterPro" id="IPR004489">
    <property type="entry name" value="Succ_DH/fum_Rdtase_Fe-S"/>
</dbReference>
<evidence type="ECO:0000256" key="6">
    <source>
        <dbReference type="ARBA" id="ARBA00022532"/>
    </source>
</evidence>
<keyword evidence="6" id="KW-0816">Tricarboxylic acid cycle</keyword>
<evidence type="ECO:0000256" key="10">
    <source>
        <dbReference type="ARBA" id="ARBA00023004"/>
    </source>
</evidence>
<reference evidence="16 17" key="1">
    <citation type="submission" date="2020-08" db="EMBL/GenBank/DDBJ databases">
        <title>Sequencing the genomes of 1000 actinobacteria strains.</title>
        <authorList>
            <person name="Klenk H.-P."/>
        </authorList>
    </citation>
    <scope>NUCLEOTIDE SEQUENCE [LARGE SCALE GENOMIC DNA]</scope>
    <source>
        <strain evidence="16 17">DSM 23974</strain>
    </source>
</reference>
<comment type="cofactor">
    <cofactor evidence="1">
        <name>[3Fe-4S] cluster</name>
        <dbReference type="ChEBI" id="CHEBI:21137"/>
    </cofactor>
</comment>
<evidence type="ECO:0000256" key="13">
    <source>
        <dbReference type="ARBA" id="ARBA00034078"/>
    </source>
</evidence>
<dbReference type="Pfam" id="PF13237">
    <property type="entry name" value="Fer4_10"/>
    <property type="match status" value="1"/>
</dbReference>
<dbReference type="GO" id="GO:0008177">
    <property type="term" value="F:succinate dehydrogenase (quinone) activity"/>
    <property type="evidence" value="ECO:0007669"/>
    <property type="project" value="UniProtKB-EC"/>
</dbReference>
<accession>A0A7W7DY69</accession>
<dbReference type="Pfam" id="PF13085">
    <property type="entry name" value="Fer2_3"/>
    <property type="match status" value="1"/>
</dbReference>
<dbReference type="PROSITE" id="PS51379">
    <property type="entry name" value="4FE4S_FER_2"/>
    <property type="match status" value="1"/>
</dbReference>
<dbReference type="SUPFAM" id="SSF54292">
    <property type="entry name" value="2Fe-2S ferredoxin-like"/>
    <property type="match status" value="1"/>
</dbReference>
<keyword evidence="5" id="KW-0004">4Fe-4S</keyword>
<dbReference type="AlphaFoldDB" id="A0A7W7DY69"/>
<dbReference type="GO" id="GO:0022904">
    <property type="term" value="P:respiratory electron transport chain"/>
    <property type="evidence" value="ECO:0007669"/>
    <property type="project" value="TreeGrafter"/>
</dbReference>
<sequence length="263" mass="29624">MSTAVTETAEPASKVELNQGSGDAGGVESFDIVLRVRRYLPEDSEAAYWDEWKLTMYGTDRVLDALHKVKWEHDGSLSFRRSCAHGICGSDAMRINGRNRLACKTLLKDLDLSKPITVEAIKGLPVEKDLIVDMEPFFQSYREIMPFLVSEGHEPTRERFQSQHDREIYDDTTKCILCAACTSSCPVFWTDGQYFGPAAIVNAHRFIFDSRDDAGDMRLEILNDKEGVWRCRTTFNCTDACPRGIQVTKAIAEVKQAILARSV</sequence>
<feature type="domain" description="4Fe-4S ferredoxin-type" evidence="15">
    <location>
        <begin position="166"/>
        <end position="187"/>
    </location>
</feature>
<evidence type="ECO:0000256" key="14">
    <source>
        <dbReference type="SAM" id="MobiDB-lite"/>
    </source>
</evidence>
<evidence type="ECO:0000256" key="3">
    <source>
        <dbReference type="ARBA" id="ARBA00009433"/>
    </source>
</evidence>
<dbReference type="GO" id="GO:0051537">
    <property type="term" value="F:2 iron, 2 sulfur cluster binding"/>
    <property type="evidence" value="ECO:0007669"/>
    <property type="project" value="UniProtKB-KW"/>
</dbReference>
<comment type="cofactor">
    <cofactor evidence="13">
        <name>[2Fe-2S] cluster</name>
        <dbReference type="ChEBI" id="CHEBI:190135"/>
    </cofactor>
</comment>
<evidence type="ECO:0000256" key="1">
    <source>
        <dbReference type="ARBA" id="ARBA00001927"/>
    </source>
</evidence>
<dbReference type="SUPFAM" id="SSF46548">
    <property type="entry name" value="alpha-helical ferredoxin"/>
    <property type="match status" value="1"/>
</dbReference>
<evidence type="ECO:0000259" key="15">
    <source>
        <dbReference type="PROSITE" id="PS51379"/>
    </source>
</evidence>
<comment type="similarity">
    <text evidence="3">Belongs to the succinate dehydrogenase/fumarate reductase iron-sulfur protein family.</text>
</comment>
<dbReference type="InterPro" id="IPR017896">
    <property type="entry name" value="4Fe4S_Fe-S-bd"/>
</dbReference>
<gene>
    <name evidence="16" type="ORF">HDA30_000089</name>
</gene>
<evidence type="ECO:0000256" key="12">
    <source>
        <dbReference type="ARBA" id="ARBA00023291"/>
    </source>
</evidence>
<dbReference type="GO" id="GO:0046872">
    <property type="term" value="F:metal ion binding"/>
    <property type="evidence" value="ECO:0007669"/>
    <property type="project" value="UniProtKB-KW"/>
</dbReference>
<dbReference type="NCBIfam" id="NF004616">
    <property type="entry name" value="PRK05950.1"/>
    <property type="match status" value="1"/>
</dbReference>
<keyword evidence="8" id="KW-0479">Metal-binding</keyword>
<dbReference type="RefSeq" id="WP_158495436.1">
    <property type="nucleotide sequence ID" value="NZ_JACHNA010000001.1"/>
</dbReference>
<dbReference type="Gene3D" id="3.10.20.30">
    <property type="match status" value="1"/>
</dbReference>
<dbReference type="Gene3D" id="1.10.1060.10">
    <property type="entry name" value="Alpha-helical ferredoxin"/>
    <property type="match status" value="1"/>
</dbReference>
<dbReference type="Proteomes" id="UP000540191">
    <property type="component" value="Unassembled WGS sequence"/>
</dbReference>
<evidence type="ECO:0000313" key="17">
    <source>
        <dbReference type="Proteomes" id="UP000540191"/>
    </source>
</evidence>
<evidence type="ECO:0000256" key="2">
    <source>
        <dbReference type="ARBA" id="ARBA00001966"/>
    </source>
</evidence>
<keyword evidence="7" id="KW-0001">2Fe-2S</keyword>
<keyword evidence="10" id="KW-0408">Iron</keyword>
<keyword evidence="12" id="KW-0003">3Fe-4S</keyword>
<comment type="caution">
    <text evidence="16">The sequence shown here is derived from an EMBL/GenBank/DDBJ whole genome shotgun (WGS) entry which is preliminary data.</text>
</comment>
<evidence type="ECO:0000256" key="9">
    <source>
        <dbReference type="ARBA" id="ARBA00023002"/>
    </source>
</evidence>
<dbReference type="PANTHER" id="PTHR11921">
    <property type="entry name" value="SUCCINATE DEHYDROGENASE IRON-SULFUR PROTEIN"/>
    <property type="match status" value="1"/>
</dbReference>
<dbReference type="GO" id="GO:0006099">
    <property type="term" value="P:tricarboxylic acid cycle"/>
    <property type="evidence" value="ECO:0007669"/>
    <property type="project" value="UniProtKB-KW"/>
</dbReference>
<evidence type="ECO:0000256" key="8">
    <source>
        <dbReference type="ARBA" id="ARBA00022723"/>
    </source>
</evidence>
<dbReference type="FunFam" id="3.10.20.30:FF:000022">
    <property type="entry name" value="Succinate dehydrogenase iron-sulfur subunit"/>
    <property type="match status" value="1"/>
</dbReference>
<dbReference type="InterPro" id="IPR009051">
    <property type="entry name" value="Helical_ferredxn"/>
</dbReference>
<dbReference type="FunFam" id="1.10.1060.10:FF:000003">
    <property type="entry name" value="Succinate dehydrogenase iron-sulfur subunit"/>
    <property type="match status" value="1"/>
</dbReference>
<dbReference type="GO" id="GO:0051539">
    <property type="term" value="F:4 iron, 4 sulfur cluster binding"/>
    <property type="evidence" value="ECO:0007669"/>
    <property type="project" value="UniProtKB-KW"/>
</dbReference>
<proteinExistence type="inferred from homology"/>
<evidence type="ECO:0000256" key="7">
    <source>
        <dbReference type="ARBA" id="ARBA00022714"/>
    </source>
</evidence>
<organism evidence="16 17">
    <name type="scientific">Micrococcus cohnii</name>
    <dbReference type="NCBI Taxonomy" id="993416"/>
    <lineage>
        <taxon>Bacteria</taxon>
        <taxon>Bacillati</taxon>
        <taxon>Actinomycetota</taxon>
        <taxon>Actinomycetes</taxon>
        <taxon>Micrococcales</taxon>
        <taxon>Micrococcaceae</taxon>
        <taxon>Micrococcus</taxon>
    </lineage>
</organism>
<dbReference type="EMBL" id="JACHNA010000001">
    <property type="protein sequence ID" value="MBB4734581.1"/>
    <property type="molecule type" value="Genomic_DNA"/>
</dbReference>
<dbReference type="InterPro" id="IPR050573">
    <property type="entry name" value="SDH/FRD_Iron-Sulfur"/>
</dbReference>
<dbReference type="InterPro" id="IPR012675">
    <property type="entry name" value="Beta-grasp_dom_sf"/>
</dbReference>
<comment type="cofactor">
    <cofactor evidence="2">
        <name>[4Fe-4S] cluster</name>
        <dbReference type="ChEBI" id="CHEBI:49883"/>
    </cofactor>
</comment>
<dbReference type="InterPro" id="IPR017900">
    <property type="entry name" value="4Fe4S_Fe_S_CS"/>
</dbReference>
<dbReference type="InterPro" id="IPR036010">
    <property type="entry name" value="2Fe-2S_ferredoxin-like_sf"/>
</dbReference>
<dbReference type="NCBIfam" id="TIGR00384">
    <property type="entry name" value="dhsB"/>
    <property type="match status" value="1"/>
</dbReference>
<evidence type="ECO:0000256" key="11">
    <source>
        <dbReference type="ARBA" id="ARBA00023014"/>
    </source>
</evidence>
<evidence type="ECO:0000256" key="4">
    <source>
        <dbReference type="ARBA" id="ARBA00012792"/>
    </source>
</evidence>
<keyword evidence="17" id="KW-1185">Reference proteome</keyword>
<name>A0A7W7DY69_9MICC</name>
<protein>
    <recommendedName>
        <fullName evidence="4">succinate dehydrogenase</fullName>
        <ecNumber evidence="4">1.3.5.1</ecNumber>
    </recommendedName>
</protein>
<dbReference type="GO" id="GO:0009055">
    <property type="term" value="F:electron transfer activity"/>
    <property type="evidence" value="ECO:0007669"/>
    <property type="project" value="InterPro"/>
</dbReference>
<feature type="region of interest" description="Disordered" evidence="14">
    <location>
        <begin position="1"/>
        <end position="20"/>
    </location>
</feature>
<keyword evidence="9 16" id="KW-0560">Oxidoreductase</keyword>